<dbReference type="InterPro" id="IPR007321">
    <property type="entry name" value="Transposase_28"/>
</dbReference>
<feature type="region of interest" description="Disordered" evidence="2">
    <location>
        <begin position="1"/>
        <end position="38"/>
    </location>
</feature>
<dbReference type="PANTHER" id="PTHR31099:SF28">
    <property type="entry name" value="F5J5.12"/>
    <property type="match status" value="1"/>
</dbReference>
<evidence type="ECO:0000259" key="3">
    <source>
        <dbReference type="Pfam" id="PF04195"/>
    </source>
</evidence>
<feature type="compositionally biased region" description="Low complexity" evidence="2">
    <location>
        <begin position="1"/>
        <end position="18"/>
    </location>
</feature>
<feature type="domain" description="Transposase (putative) gypsy type" evidence="3">
    <location>
        <begin position="111"/>
        <end position="175"/>
    </location>
</feature>
<dbReference type="Pfam" id="PF04195">
    <property type="entry name" value="Transposase_28"/>
    <property type="match status" value="1"/>
</dbReference>
<dbReference type="Proteomes" id="UP000287651">
    <property type="component" value="Unassembled WGS sequence"/>
</dbReference>
<feature type="coiled-coil region" evidence="1">
    <location>
        <begin position="309"/>
        <end position="357"/>
    </location>
</feature>
<gene>
    <name evidence="4" type="ORF">B296_00056770</name>
</gene>
<evidence type="ECO:0000313" key="4">
    <source>
        <dbReference type="EMBL" id="RRT37696.1"/>
    </source>
</evidence>
<dbReference type="PANTHER" id="PTHR31099">
    <property type="entry name" value="OS06G0165300 PROTEIN"/>
    <property type="match status" value="1"/>
</dbReference>
<keyword evidence="1" id="KW-0175">Coiled coil</keyword>
<sequence>MVSSLSFTTSEFTSPSSLGPSSRVESCHPSSRVGSRSEALSSSSSILTRSDVKAIKAMEVMKSCHDFDSTILVESLVLIRKLFSIPDKYALHAPQPRQRSYHKYPDGFSLFVDALEAGLRFPLHPVIGECLSRWRVSPSQIAPNSWRYLITFLGECRGSGIIPSRDLFLSCFQLCKGHGGYYLTARAGFRVEAAPSNNKGWKSRFMYISHPQGREFGLEWSQAFGKWFAEATSHPQKKVKASDRHRTQHAEGGSKPHSSKGKEQTQHYCMALANHAHDVGQVISLMDNKAEGLKKEIIDLRAGSGPKAIAAAELKAAEAQTLVDDLKVELEEANRRRALLETKVDNYRVDLADSREQLKEV</sequence>
<dbReference type="AlphaFoldDB" id="A0A426XDZ9"/>
<evidence type="ECO:0000313" key="5">
    <source>
        <dbReference type="Proteomes" id="UP000287651"/>
    </source>
</evidence>
<name>A0A426XDZ9_ENSVE</name>
<proteinExistence type="predicted"/>
<organism evidence="4 5">
    <name type="scientific">Ensete ventricosum</name>
    <name type="common">Abyssinian banana</name>
    <name type="synonym">Musa ensete</name>
    <dbReference type="NCBI Taxonomy" id="4639"/>
    <lineage>
        <taxon>Eukaryota</taxon>
        <taxon>Viridiplantae</taxon>
        <taxon>Streptophyta</taxon>
        <taxon>Embryophyta</taxon>
        <taxon>Tracheophyta</taxon>
        <taxon>Spermatophyta</taxon>
        <taxon>Magnoliopsida</taxon>
        <taxon>Liliopsida</taxon>
        <taxon>Zingiberales</taxon>
        <taxon>Musaceae</taxon>
        <taxon>Ensete</taxon>
    </lineage>
</organism>
<evidence type="ECO:0000256" key="2">
    <source>
        <dbReference type="SAM" id="MobiDB-lite"/>
    </source>
</evidence>
<feature type="compositionally biased region" description="Basic and acidic residues" evidence="2">
    <location>
        <begin position="240"/>
        <end position="264"/>
    </location>
</feature>
<evidence type="ECO:0000256" key="1">
    <source>
        <dbReference type="SAM" id="Coils"/>
    </source>
</evidence>
<feature type="region of interest" description="Disordered" evidence="2">
    <location>
        <begin position="235"/>
        <end position="264"/>
    </location>
</feature>
<protein>
    <recommendedName>
        <fullName evidence="3">Transposase (putative) gypsy type domain-containing protein</fullName>
    </recommendedName>
</protein>
<comment type="caution">
    <text evidence="4">The sequence shown here is derived from an EMBL/GenBank/DDBJ whole genome shotgun (WGS) entry which is preliminary data.</text>
</comment>
<reference evidence="4 5" key="1">
    <citation type="journal article" date="2014" name="Agronomy (Basel)">
        <title>A Draft Genome Sequence for Ensete ventricosum, the Drought-Tolerant Tree Against Hunger.</title>
        <authorList>
            <person name="Harrison J."/>
            <person name="Moore K.A."/>
            <person name="Paszkiewicz K."/>
            <person name="Jones T."/>
            <person name="Grant M."/>
            <person name="Ambacheew D."/>
            <person name="Muzemil S."/>
            <person name="Studholme D.J."/>
        </authorList>
    </citation>
    <scope>NUCLEOTIDE SEQUENCE [LARGE SCALE GENOMIC DNA]</scope>
</reference>
<dbReference type="EMBL" id="AMZH03021989">
    <property type="protein sequence ID" value="RRT37696.1"/>
    <property type="molecule type" value="Genomic_DNA"/>
</dbReference>
<accession>A0A426XDZ9</accession>